<evidence type="ECO:0000256" key="1">
    <source>
        <dbReference type="SAM" id="SignalP"/>
    </source>
</evidence>
<feature type="signal peptide" evidence="1">
    <location>
        <begin position="1"/>
        <end position="21"/>
    </location>
</feature>
<proteinExistence type="predicted"/>
<dbReference type="EMBL" id="NIVC01000390">
    <property type="protein sequence ID" value="PAA84042.1"/>
    <property type="molecule type" value="Genomic_DNA"/>
</dbReference>
<protein>
    <recommendedName>
        <fullName evidence="5">SUEL-type lectin domain-containing protein</fullName>
    </recommendedName>
</protein>
<evidence type="ECO:0000313" key="3">
    <source>
        <dbReference type="EMBL" id="PAA84042.1"/>
    </source>
</evidence>
<evidence type="ECO:0000313" key="2">
    <source>
        <dbReference type="EMBL" id="PAA54557.1"/>
    </source>
</evidence>
<organism evidence="2 4">
    <name type="scientific">Macrostomum lignano</name>
    <dbReference type="NCBI Taxonomy" id="282301"/>
    <lineage>
        <taxon>Eukaryota</taxon>
        <taxon>Metazoa</taxon>
        <taxon>Spiralia</taxon>
        <taxon>Lophotrochozoa</taxon>
        <taxon>Platyhelminthes</taxon>
        <taxon>Rhabditophora</taxon>
        <taxon>Macrostomorpha</taxon>
        <taxon>Macrostomida</taxon>
        <taxon>Macrostomidae</taxon>
        <taxon>Macrostomum</taxon>
    </lineage>
</organism>
<sequence length="143" mass="16051">MCPKIVTLLYLLLLQLRSNLAAIDCSVFDGINNTKLSNLDTQNTHSIRELLKEMNGSNLKPCNSAVAYYAVAKPKSCFSYLCYEVRDDLLPGLLIHSRCVSGDPRCLTKTIKFQTCARTSATTLETLYVDVQFGCMYSDREFC</sequence>
<evidence type="ECO:0008006" key="5">
    <source>
        <dbReference type="Google" id="ProtNLM"/>
    </source>
</evidence>
<comment type="caution">
    <text evidence="2">The sequence shown here is derived from an EMBL/GenBank/DDBJ whole genome shotgun (WGS) entry which is preliminary data.</text>
</comment>
<dbReference type="EMBL" id="NIVC01002890">
    <property type="protein sequence ID" value="PAA54557.1"/>
    <property type="molecule type" value="Genomic_DNA"/>
</dbReference>
<accession>A0A267E0Z6</accession>
<reference evidence="2 4" key="1">
    <citation type="submission" date="2017-06" db="EMBL/GenBank/DDBJ databases">
        <title>A platform for efficient transgenesis in Macrostomum lignano, a flatworm model organism for stem cell research.</title>
        <authorList>
            <person name="Berezikov E."/>
        </authorList>
    </citation>
    <scope>NUCLEOTIDE SEQUENCE [LARGE SCALE GENOMIC DNA]</scope>
    <source>
        <strain evidence="2">DV1</strain>
        <tissue evidence="2">Whole organism</tissue>
    </source>
</reference>
<dbReference type="AlphaFoldDB" id="A0A267E0Z6"/>
<gene>
    <name evidence="2" type="ORF">BOX15_Mlig005035g1</name>
    <name evidence="3" type="ORF">BOX15_Mlig005035g2</name>
</gene>
<dbReference type="Proteomes" id="UP000215902">
    <property type="component" value="Unassembled WGS sequence"/>
</dbReference>
<name>A0A267E0Z6_9PLAT</name>
<keyword evidence="1" id="KW-0732">Signal</keyword>
<feature type="chain" id="PRO_5011915977" description="SUEL-type lectin domain-containing protein" evidence="1">
    <location>
        <begin position="22"/>
        <end position="143"/>
    </location>
</feature>
<keyword evidence="4" id="KW-1185">Reference proteome</keyword>
<evidence type="ECO:0000313" key="4">
    <source>
        <dbReference type="Proteomes" id="UP000215902"/>
    </source>
</evidence>